<gene>
    <name evidence="2" type="ORF">H8E19_02410</name>
</gene>
<evidence type="ECO:0000313" key="3">
    <source>
        <dbReference type="Proteomes" id="UP000650524"/>
    </source>
</evidence>
<dbReference type="PANTHER" id="PTHR30441:SF8">
    <property type="entry name" value="DUF748 DOMAIN-CONTAINING PROTEIN"/>
    <property type="match status" value="1"/>
</dbReference>
<evidence type="ECO:0000259" key="1">
    <source>
        <dbReference type="Pfam" id="PF13116"/>
    </source>
</evidence>
<dbReference type="EMBL" id="JACNJD010000114">
    <property type="protein sequence ID" value="MBC8176230.1"/>
    <property type="molecule type" value="Genomic_DNA"/>
</dbReference>
<sequence length="776" mass="85395">GSKGNLRLGLGENNDLFRLDIMLKADLKQAFSILKGLIKDESLLKELRSIDDIRGNATARLVLGETFSSINARVEASVFDLRAKYRKIPYPVEIMGTHFSYANGVIKVGELDGSLGKTSFSNISGMVDWRKELYMEIESAKANIILDEIYPWVSSYAKAKQTIKQIEGLKGLVTLNTLDFKGPLFRPKAWRFKTECAIKDFTLSSTLLPGQLTLTEGRIEAGPQKLILKNARMGILDANLDLSAAAKGYMDGLNRLEATFEGNMGIEAIRSISELINLPEDIRAISPVAVSKADLLWDKKTGTSFKGNLSTPKGLDISLNVLKTPGMLKIDNLTIKDDKSDASFDCNIQEDAVSIRFAGNLDRTSLDSLLAKNRLLNGWIKGNLWARIIPGSAIESTVEGHLQGGDITFHELNLPARIENFSLEASQQRVILKSANLTIDDTQINATGTLDLSEQGILFDLGLSSDDFELDDIINVFDKRGKKTETKKGKNRWSLPIKGTTRVKLDSLTFRKLRWKPFNCNISAEGEVVNVTVTKANLCGISTPGTLKISPKGIGLDFKLLTKNMPLTETIACVSKKSVVIDGTLDFESRIKGQGMGTQLIKSLHGPFKFTARDGRINRAPLLSRILSLLNVTEIFRGKLPDLASEGFDYNSITGEGNLKDGKVHLAKVLMDGSTMNLAGHGDIDLLENNLDLKVFAAPFKTVDRIIRILPIIGYVLDDTLISIAMKVTGKLQDPKVEYLPADEIGSGLMGIMKRTLEVPVKVVEPIIPMEKKRKE</sequence>
<organism evidence="2 3">
    <name type="scientific">Candidatus Desulfacyla euxinica</name>
    <dbReference type="NCBI Taxonomy" id="2841693"/>
    <lineage>
        <taxon>Bacteria</taxon>
        <taxon>Deltaproteobacteria</taxon>
        <taxon>Candidatus Desulfacyla</taxon>
    </lineage>
</organism>
<evidence type="ECO:0000313" key="2">
    <source>
        <dbReference type="EMBL" id="MBC8176230.1"/>
    </source>
</evidence>
<comment type="caution">
    <text evidence="2">The sequence shown here is derived from an EMBL/GenBank/DDBJ whole genome shotgun (WGS) entry which is preliminary data.</text>
</comment>
<dbReference type="InterPro" id="IPR052894">
    <property type="entry name" value="AsmA-related"/>
</dbReference>
<dbReference type="Pfam" id="PF13116">
    <property type="entry name" value="YhdP"/>
    <property type="match status" value="1"/>
</dbReference>
<reference evidence="2 3" key="1">
    <citation type="submission" date="2020-08" db="EMBL/GenBank/DDBJ databases">
        <title>Bridging the membrane lipid divide: bacteria of the FCB group superphylum have the potential to synthesize archaeal ether lipids.</title>
        <authorList>
            <person name="Villanueva L."/>
            <person name="Von Meijenfeldt F.A.B."/>
            <person name="Westbye A.B."/>
            <person name="Yadav S."/>
            <person name="Hopmans E.C."/>
            <person name="Dutilh B.E."/>
            <person name="Sinninghe Damste J.S."/>
        </authorList>
    </citation>
    <scope>NUCLEOTIDE SEQUENCE [LARGE SCALE GENOMIC DNA]</scope>
    <source>
        <strain evidence="2">NIOZ-UU27</strain>
    </source>
</reference>
<feature type="domain" description="YhdP central" evidence="1">
    <location>
        <begin position="601"/>
        <end position="737"/>
    </location>
</feature>
<dbReference type="GO" id="GO:0090313">
    <property type="term" value="P:regulation of protein targeting to membrane"/>
    <property type="evidence" value="ECO:0007669"/>
    <property type="project" value="TreeGrafter"/>
</dbReference>
<protein>
    <submittedName>
        <fullName evidence="2">AsmA-like C-terminal domain-containing protein</fullName>
    </submittedName>
</protein>
<accession>A0A8J6MX96</accession>
<dbReference type="AlphaFoldDB" id="A0A8J6MX96"/>
<dbReference type="PANTHER" id="PTHR30441">
    <property type="entry name" value="DUF748 DOMAIN-CONTAINING PROTEIN"/>
    <property type="match status" value="1"/>
</dbReference>
<dbReference type="InterPro" id="IPR025263">
    <property type="entry name" value="YhdP_central"/>
</dbReference>
<dbReference type="Proteomes" id="UP000650524">
    <property type="component" value="Unassembled WGS sequence"/>
</dbReference>
<dbReference type="GO" id="GO:0005886">
    <property type="term" value="C:plasma membrane"/>
    <property type="evidence" value="ECO:0007669"/>
    <property type="project" value="TreeGrafter"/>
</dbReference>
<proteinExistence type="predicted"/>
<feature type="non-terminal residue" evidence="2">
    <location>
        <position position="1"/>
    </location>
</feature>
<name>A0A8J6MX96_9DELT</name>